<evidence type="ECO:0000313" key="3">
    <source>
        <dbReference type="Proteomes" id="UP001269400"/>
    </source>
</evidence>
<name>A0AAX6ND39_PRIAR</name>
<keyword evidence="1" id="KW-0812">Transmembrane</keyword>
<organism evidence="2 3">
    <name type="scientific">Priestia aryabhattai</name>
    <name type="common">Bacillus aryabhattai</name>
    <dbReference type="NCBI Taxonomy" id="412384"/>
    <lineage>
        <taxon>Bacteria</taxon>
        <taxon>Bacillati</taxon>
        <taxon>Bacillota</taxon>
        <taxon>Bacilli</taxon>
        <taxon>Bacillales</taxon>
        <taxon>Bacillaceae</taxon>
        <taxon>Priestia</taxon>
    </lineage>
</organism>
<evidence type="ECO:0008006" key="4">
    <source>
        <dbReference type="Google" id="ProtNLM"/>
    </source>
</evidence>
<feature type="transmembrane region" description="Helical" evidence="1">
    <location>
        <begin position="20"/>
        <end position="40"/>
    </location>
</feature>
<evidence type="ECO:0000313" key="2">
    <source>
        <dbReference type="EMBL" id="MDU9693580.1"/>
    </source>
</evidence>
<gene>
    <name evidence="2" type="ORF">O0Q50_20600</name>
</gene>
<comment type="caution">
    <text evidence="2">The sequence shown here is derived from an EMBL/GenBank/DDBJ whole genome shotgun (WGS) entry which is preliminary data.</text>
</comment>
<keyword evidence="1" id="KW-0472">Membrane</keyword>
<dbReference type="AlphaFoldDB" id="A0AAX6ND39"/>
<proteinExistence type="predicted"/>
<sequence>MEVLYMVKNLFNQFKKEEDGGLVEYLILIAIAAVAAALLFPGLRKNLVGWFNDMVKNVKEGISGTTSADGTNAGKIQKASGNDIGGAW</sequence>
<dbReference type="Proteomes" id="UP001269400">
    <property type="component" value="Unassembled WGS sequence"/>
</dbReference>
<reference evidence="2" key="1">
    <citation type="journal article" date="2022" name="J Environ Chem Eng">
        <title>Biodegradation of petroleum oil using a constructed nonpathogenic and heavy metal-tolerant bacterial consortium isolated from marine sponges.</title>
        <authorList>
            <person name="Dechsakulwatana C."/>
            <person name="Rungsihiranrut A."/>
            <person name="Muangchinda C."/>
            <person name="Ningthoujam R."/>
            <person name="Klankeo P."/>
            <person name="Pinyakong O."/>
        </authorList>
    </citation>
    <scope>NUCLEOTIDE SEQUENCE</scope>
    <source>
        <strain evidence="2">TL01-2</strain>
    </source>
</reference>
<dbReference type="RefSeq" id="WP_316910805.1">
    <property type="nucleotide sequence ID" value="NZ_JAPTGD010000002.1"/>
</dbReference>
<reference evidence="2" key="2">
    <citation type="submission" date="2022-12" db="EMBL/GenBank/DDBJ databases">
        <authorList>
            <person name="Dechsakulwatana C."/>
            <person name="Rungsihiranrut A."/>
            <person name="Muangchinda C."/>
            <person name="Ningthoujam R."/>
            <person name="Klankeo P."/>
            <person name="Pinyakong O."/>
        </authorList>
    </citation>
    <scope>NUCLEOTIDE SEQUENCE</scope>
    <source>
        <strain evidence="2">TL01-2</strain>
    </source>
</reference>
<protein>
    <recommendedName>
        <fullName evidence="4">Flp family type IVb pilin</fullName>
    </recommendedName>
</protein>
<accession>A0AAX6ND39</accession>
<dbReference type="EMBL" id="JAPTGD010000002">
    <property type="protein sequence ID" value="MDU9693580.1"/>
    <property type="molecule type" value="Genomic_DNA"/>
</dbReference>
<evidence type="ECO:0000256" key="1">
    <source>
        <dbReference type="SAM" id="Phobius"/>
    </source>
</evidence>
<keyword evidence="1" id="KW-1133">Transmembrane helix</keyword>